<protein>
    <submittedName>
        <fullName evidence="1">Uncharacterized protein</fullName>
    </submittedName>
</protein>
<proteinExistence type="predicted"/>
<sequence>MKSLDFQLKKVQIPKAISHLLKSFDFIVGSFQWPGGKAIEIIVRKDA</sequence>
<name>A0A451B2B1_9GAMM</name>
<reference evidence="1" key="1">
    <citation type="submission" date="2019-02" db="EMBL/GenBank/DDBJ databases">
        <authorList>
            <person name="Gruber-Vodicka R. H."/>
            <person name="Seah K. B. B."/>
        </authorList>
    </citation>
    <scope>NUCLEOTIDE SEQUENCE</scope>
    <source>
        <strain evidence="1">BECK_BY2</strain>
    </source>
</reference>
<accession>A0A451B2B1</accession>
<evidence type="ECO:0000313" key="1">
    <source>
        <dbReference type="EMBL" id="VFK72407.1"/>
    </source>
</evidence>
<gene>
    <name evidence="1" type="ORF">BECKTUN1418E_GA0071001_14072</name>
</gene>
<dbReference type="AlphaFoldDB" id="A0A451B2B1"/>
<organism evidence="1">
    <name type="scientific">Candidatus Kentrum sp. TUN</name>
    <dbReference type="NCBI Taxonomy" id="2126343"/>
    <lineage>
        <taxon>Bacteria</taxon>
        <taxon>Pseudomonadati</taxon>
        <taxon>Pseudomonadota</taxon>
        <taxon>Gammaproteobacteria</taxon>
        <taxon>Candidatus Kentrum</taxon>
    </lineage>
</organism>
<dbReference type="EMBL" id="CAADFV010000407">
    <property type="protein sequence ID" value="VFK72407.1"/>
    <property type="molecule type" value="Genomic_DNA"/>
</dbReference>